<reference evidence="3" key="1">
    <citation type="journal article" date="2019" name="Int. J. Syst. Evol. Microbiol.">
        <title>The Global Catalogue of Microorganisms (GCM) 10K type strain sequencing project: providing services to taxonomists for standard genome sequencing and annotation.</title>
        <authorList>
            <consortium name="The Broad Institute Genomics Platform"/>
            <consortium name="The Broad Institute Genome Sequencing Center for Infectious Disease"/>
            <person name="Wu L."/>
            <person name="Ma J."/>
        </authorList>
    </citation>
    <scope>NUCLEOTIDE SEQUENCE [LARGE SCALE GENOMIC DNA]</scope>
    <source>
        <strain evidence="3">JCM 17551</strain>
    </source>
</reference>
<organism evidence="2 3">
    <name type="scientific">Litoribacillus peritrichatus</name>
    <dbReference type="NCBI Taxonomy" id="718191"/>
    <lineage>
        <taxon>Bacteria</taxon>
        <taxon>Pseudomonadati</taxon>
        <taxon>Pseudomonadota</taxon>
        <taxon>Gammaproteobacteria</taxon>
        <taxon>Oceanospirillales</taxon>
        <taxon>Oceanospirillaceae</taxon>
        <taxon>Litoribacillus</taxon>
    </lineage>
</organism>
<proteinExistence type="predicted"/>
<dbReference type="Proteomes" id="UP001501565">
    <property type="component" value="Unassembled WGS sequence"/>
</dbReference>
<dbReference type="SUPFAM" id="SSF88874">
    <property type="entry name" value="Receptor-binding domain of short tail fibre protein gp12"/>
    <property type="match status" value="1"/>
</dbReference>
<dbReference type="InterPro" id="IPR011083">
    <property type="entry name" value="Phage_tail_collar_dom"/>
</dbReference>
<protein>
    <submittedName>
        <fullName evidence="2">Tail fiber protein</fullName>
    </submittedName>
</protein>
<sequence length="198" mass="20605">MSEPFLGQVGLKGFGFAQENWALCEGQLLSISSNQALFSLIGTFYGGDGRTTFALPDLRGKMALSQGRFPGSQFDWKVGNTKGSETHTMKLAELGWHAHLASYSASGGPVKWEVSTSAATENVPGEGSYLAGNPEKAIFQTGSATDAVSLGGVSGGSGATKGNVTVGSSGNSQPFNILQTTLIMNYSIALKGLFPSRN</sequence>
<evidence type="ECO:0000259" key="1">
    <source>
        <dbReference type="Pfam" id="PF07484"/>
    </source>
</evidence>
<evidence type="ECO:0000313" key="2">
    <source>
        <dbReference type="EMBL" id="GAA3921749.1"/>
    </source>
</evidence>
<accession>A0ABP7MFG6</accession>
<feature type="domain" description="Phage tail collar" evidence="1">
    <location>
        <begin position="7"/>
        <end position="62"/>
    </location>
</feature>
<dbReference type="RefSeq" id="WP_344797491.1">
    <property type="nucleotide sequence ID" value="NZ_BAABBN010000004.1"/>
</dbReference>
<evidence type="ECO:0000313" key="3">
    <source>
        <dbReference type="Proteomes" id="UP001501565"/>
    </source>
</evidence>
<dbReference type="Gene3D" id="3.90.1340.10">
    <property type="entry name" value="Phage tail collar domain"/>
    <property type="match status" value="1"/>
</dbReference>
<dbReference type="Pfam" id="PF07484">
    <property type="entry name" value="Collar"/>
    <property type="match status" value="1"/>
</dbReference>
<dbReference type="EMBL" id="BAABBN010000004">
    <property type="protein sequence ID" value="GAA3921749.1"/>
    <property type="molecule type" value="Genomic_DNA"/>
</dbReference>
<comment type="caution">
    <text evidence="2">The sequence shown here is derived from an EMBL/GenBank/DDBJ whole genome shotgun (WGS) entry which is preliminary data.</text>
</comment>
<name>A0ABP7MFG6_9GAMM</name>
<dbReference type="InterPro" id="IPR037053">
    <property type="entry name" value="Phage_tail_collar_dom_sf"/>
</dbReference>
<gene>
    <name evidence="2" type="ORF">GCM10022277_17090</name>
</gene>
<keyword evidence="3" id="KW-1185">Reference proteome</keyword>